<evidence type="ECO:0000313" key="3">
    <source>
        <dbReference type="Proteomes" id="UP000009319"/>
    </source>
</evidence>
<dbReference type="HOGENOM" id="CLU_2587297_0_0_5"/>
<keyword evidence="3" id="KW-1185">Reference proteome</keyword>
<gene>
    <name evidence="2" type="ORF">BN77_p60006</name>
</gene>
<dbReference type="STRING" id="1211777.BN77_p60006"/>
<dbReference type="EMBL" id="CANI01000071">
    <property type="protein sequence ID" value="CCM79830.1"/>
    <property type="molecule type" value="Genomic_DNA"/>
</dbReference>
<feature type="compositionally biased region" description="Polar residues" evidence="1">
    <location>
        <begin position="58"/>
        <end position="71"/>
    </location>
</feature>
<sequence length="80" mass="8820">MADNRISDGVRDYAVAIVRERYADFGPTRTQARQRTDFMNDPDVIARREKALARMAAEQTSASECLSNPTAGPSLYQAGP</sequence>
<proteinExistence type="predicted"/>
<name>K0Q454_9HYPH</name>
<dbReference type="Proteomes" id="UP000009319">
    <property type="component" value="Unassembled WGS sequence"/>
</dbReference>
<evidence type="ECO:0000256" key="1">
    <source>
        <dbReference type="SAM" id="MobiDB-lite"/>
    </source>
</evidence>
<organism evidence="2 3">
    <name type="scientific">Rhizobium mesoamericanum STM3625</name>
    <dbReference type="NCBI Taxonomy" id="1211777"/>
    <lineage>
        <taxon>Bacteria</taxon>
        <taxon>Pseudomonadati</taxon>
        <taxon>Pseudomonadota</taxon>
        <taxon>Alphaproteobacteria</taxon>
        <taxon>Hyphomicrobiales</taxon>
        <taxon>Rhizobiaceae</taxon>
        <taxon>Rhizobium/Agrobacterium group</taxon>
        <taxon>Rhizobium</taxon>
    </lineage>
</organism>
<protein>
    <submittedName>
        <fullName evidence="2">Uncharacterized protein</fullName>
    </submittedName>
</protein>
<dbReference type="AlphaFoldDB" id="K0Q454"/>
<comment type="caution">
    <text evidence="2">The sequence shown here is derived from an EMBL/GenBank/DDBJ whole genome shotgun (WGS) entry which is preliminary data.</text>
</comment>
<evidence type="ECO:0000313" key="2">
    <source>
        <dbReference type="EMBL" id="CCM79830.1"/>
    </source>
</evidence>
<reference evidence="2 3" key="1">
    <citation type="journal article" date="2013" name="Genome Announc.">
        <title>Draft Genome Sequence of Rhizobium mesoamericanum STM3625, a Nitrogen-Fixing Symbiont of Mimosa pudica Isolated in French Guiana (South America).</title>
        <authorList>
            <person name="Moulin L."/>
            <person name="Mornico D."/>
            <person name="Melkonian R."/>
            <person name="Klonowska A."/>
        </authorList>
    </citation>
    <scope>NUCLEOTIDE SEQUENCE [LARGE SCALE GENOMIC DNA]</scope>
    <source>
        <strain evidence="2 3">STM3625</strain>
    </source>
</reference>
<accession>K0Q454</accession>
<feature type="region of interest" description="Disordered" evidence="1">
    <location>
        <begin position="56"/>
        <end position="80"/>
    </location>
</feature>